<sequence>MNAPKSVLALVRPMLAAMRQRPVARTFVACGKMQSASRPEAPDAQLYDVVIVGGGAAGCALASVLGSTRALNRLRIALVDPGKLDDTREWKPPTDTYLPRTLQITSRNKRYLERHGVWGQCYTDRVQPCNRAVVTDAVGRGMIDLDASPSLLSVNSGSMAYMIETKNLVSGLLRSIHCSSTPVDLFERAKVVQIEPGHSGIKWPLLTLSNKQSLRARLLIGADGGSSQVRKFAGISTYGNDYGQHGLVATLCLEQLNSAAFQRFLPTGPIAMLPFPGGFANLVWSMDQDRVQQLKALSDDTFVSLVNAAFRLSPAEMQHLFGMVHNGCPDRAIKAETDWRLGMHGNIGGDRQLLLAPAVAAMSPKSRMSFPLRMRVVDSLVAERVALVGDSGHVMHPLAGQGLNMGLEDVQCLAAVLEQAVLAGQDIGTQPVLQRYNSQRYVRNLAMQGVVDKIWHVFSSDAAPIASVRSLAMCGLDSLPAVKRLLVRQMMA</sequence>
<evidence type="ECO:0000313" key="1">
    <source>
        <dbReference type="EMBL" id="KAJ1890279.1"/>
    </source>
</evidence>
<reference evidence="1" key="1">
    <citation type="submission" date="2022-07" db="EMBL/GenBank/DDBJ databases">
        <title>Phylogenomic reconstructions and comparative analyses of Kickxellomycotina fungi.</title>
        <authorList>
            <person name="Reynolds N.K."/>
            <person name="Stajich J.E."/>
            <person name="Barry K."/>
            <person name="Grigoriev I.V."/>
            <person name="Crous P."/>
            <person name="Smith M.E."/>
        </authorList>
    </citation>
    <scope>NUCLEOTIDE SEQUENCE</scope>
    <source>
        <strain evidence="1">Benny 63K</strain>
    </source>
</reference>
<name>A0ACC1I946_9FUNG</name>
<keyword evidence="1" id="KW-0830">Ubiquinone</keyword>
<gene>
    <name evidence="1" type="primary">COQ6_1</name>
    <name evidence="1" type="ORF">LPJ66_007573</name>
</gene>
<organism evidence="1 2">
    <name type="scientific">Kickxella alabastrina</name>
    <dbReference type="NCBI Taxonomy" id="61397"/>
    <lineage>
        <taxon>Eukaryota</taxon>
        <taxon>Fungi</taxon>
        <taxon>Fungi incertae sedis</taxon>
        <taxon>Zoopagomycota</taxon>
        <taxon>Kickxellomycotina</taxon>
        <taxon>Kickxellomycetes</taxon>
        <taxon>Kickxellales</taxon>
        <taxon>Kickxellaceae</taxon>
        <taxon>Kickxella</taxon>
    </lineage>
</organism>
<keyword evidence="1" id="KW-0560">Oxidoreductase</keyword>
<proteinExistence type="predicted"/>
<comment type="caution">
    <text evidence="1">The sequence shown here is derived from an EMBL/GenBank/DDBJ whole genome shotgun (WGS) entry which is preliminary data.</text>
</comment>
<keyword evidence="1" id="KW-0503">Monooxygenase</keyword>
<dbReference type="Proteomes" id="UP001150581">
    <property type="component" value="Unassembled WGS sequence"/>
</dbReference>
<keyword evidence="2" id="KW-1185">Reference proteome</keyword>
<protein>
    <submittedName>
        <fullName evidence="1">Ubiquinone biosynthesis monooxygenase</fullName>
    </submittedName>
</protein>
<accession>A0ACC1I946</accession>
<dbReference type="EMBL" id="JANBPG010001371">
    <property type="protein sequence ID" value="KAJ1890279.1"/>
    <property type="molecule type" value="Genomic_DNA"/>
</dbReference>
<evidence type="ECO:0000313" key="2">
    <source>
        <dbReference type="Proteomes" id="UP001150581"/>
    </source>
</evidence>